<keyword evidence="3" id="KW-0862">Zinc</keyword>
<dbReference type="InterPro" id="IPR019786">
    <property type="entry name" value="Zinc_finger_PHD-type_CS"/>
</dbReference>
<evidence type="ECO:0000256" key="1">
    <source>
        <dbReference type="ARBA" id="ARBA00022723"/>
    </source>
</evidence>
<keyword evidence="1" id="KW-0479">Metal-binding</keyword>
<dbReference type="SMART" id="SM00249">
    <property type="entry name" value="PHD"/>
    <property type="match status" value="1"/>
</dbReference>
<dbReference type="EMBL" id="JANEYF010001808">
    <property type="protein sequence ID" value="KAJ8956760.1"/>
    <property type="molecule type" value="Genomic_DNA"/>
</dbReference>
<dbReference type="SUPFAM" id="SSF57903">
    <property type="entry name" value="FYVE/PHD zinc finger"/>
    <property type="match status" value="1"/>
</dbReference>
<feature type="compositionally biased region" description="Low complexity" evidence="5">
    <location>
        <begin position="552"/>
        <end position="571"/>
    </location>
</feature>
<evidence type="ECO:0000256" key="3">
    <source>
        <dbReference type="ARBA" id="ARBA00022833"/>
    </source>
</evidence>
<dbReference type="Pfam" id="PF23030">
    <property type="entry name" value="SCAF11-like_C"/>
    <property type="match status" value="1"/>
</dbReference>
<feature type="compositionally biased region" description="Polar residues" evidence="5">
    <location>
        <begin position="870"/>
        <end position="879"/>
    </location>
</feature>
<dbReference type="InterPro" id="IPR057031">
    <property type="entry name" value="SFR19-like_C"/>
</dbReference>
<dbReference type="InterPro" id="IPR017907">
    <property type="entry name" value="Znf_RING_CS"/>
</dbReference>
<dbReference type="InterPro" id="IPR001841">
    <property type="entry name" value="Znf_RING"/>
</dbReference>
<dbReference type="Gene3D" id="3.30.40.10">
    <property type="entry name" value="Zinc/RING finger domain, C3HC4 (zinc finger)"/>
    <property type="match status" value="1"/>
</dbReference>
<feature type="domain" description="RING-type" evidence="7">
    <location>
        <begin position="159"/>
        <end position="200"/>
    </location>
</feature>
<sequence length="1964" mass="221727">MSGGDDDSDAGPQHKRKRKVRRLEDSPASTSSDSSPIIGCSSRTRRRPFQEKIEFKTLQTPSSNTTASVKRVRSDTDSDNSGSTIVKRTKRTGRIESESDVDSDVSDRGFEGSSSSQWETDLSGPETEVFSKVKNEPTASKEIQENTDSDSSDGQSEKCPICLLSFKSQEIGVPESCDHMFCLECIQEWSKNMNTCPVDRQEYNLIFVRKSIDGKVVRQVPIEKPLPQNDVNIVEDPTFCEICGTSNNEDRMLLCDGCDLGFHLYCLTPPLENIPGGAWFCNDCSPDDVYNSEIELYEIQLLLDDAETVERPQGRLRNQSARLIPRTRQSERVRRQIANNRHQSSINNSQLEHLSTSSNLEDSLLVDVVSSSTSRPRRHKRAERPIVRPKTVKKRLAVQLGICAPRTVPQSLPDVKIQNNSSNTLGDMRYQAGIPTLHLFGQANELDYFSDGEDYLSGPQLLVRRAANQSDISATRSIARRKAVLAPAVSSSTDLLDSILSSQEQFHSRNASYSIDSSGNFKIERRNIQNNNYIDVNKQNISMRQRPNSYQNQNSENNPSFNSSNTNSYHSHSIDQYHSTPTSTMESASFSSFSGGSREPNEVPQDYTQRTLCASNEANTQGKRDKDEDNTGTNTPNSESEIDIYSDIETVSTSKVDEGDLRPPSPPIISNTPNTGTDDDNNDSEPDMVIDDEKVQELEKFQEETTVTSTVGFSSEFISTTVHFPAEVPHSSMEIQSGAIQSSNLMDNKNNEDDDDSTDGCPNTSIYSKESINVSKETDDIDSDDGCPNFSIYSKESKNVALHTDISLSAEDNTQTQDYQVGEISSSPIVSFQESYMPHSPMTRTDEMVNYSFDRRTGEDQMEGDKLETSAISDNTLQENNRENISQEDELSHPERDLSNTTQSEAAKKLIIGGILGGLYSDSEDETVVKKDNNSFAISDINHMTEDISEEERSYTPCLDERATKQGLEGLDTELISDEDRNDFDESHELKTVSDGDALEINAKESELDFTRPEDYEEGEIVDKNKDIQNQEEPEEKEQKKPKPKQKDAEDGKEDKKSKKKDKDKSISDHDKSGNKENEVHNKEASFKKLSKNTKERNYRDKDKETVRQRTPSRPPEDRDQNKKERKREKRKELERYNVRAIIAEKPRPQIIKDQFGRDVRRTPTRSRSRSYTPPIQTSPSRARRSPSKSRRSLSRHRSISRARKSVSKEKVVRKRRPRSRNRTLTRSRSRSPGKMRSKNKKRKRSSSRYDKRRKSRDRSKNKKKPRSRSRQRSRSVTSPRRKRGWNRREWTPLSMSRSPEPHHMSPSWTPPRVVDNSQTLRNENLTVLLNNSNKKKKDKRRKIDKRTNKESTSTDARQKNNKRRRDRDRTPPPSKEVFASGDNILVSVSFNNENEVRDVTTRDRRKKDTEDIRKKKRKNRNRRDLSGVKPVAIIDLERSPFKEITPSPKDVIVLSDSDNNDNETVNRNVQQSICDSSQQVASPERSINYSMGPKTPPEPQIKFSLSAKPPQVRAINNPLHEPDDIENNDVQEEINSRINEVLHKGPNTPPEPPNSPPSSPDAYDPFEPTKSRSPTPDPMQTAQSNISINIDDNNDNMESRSAIDLLEKSANQTPDVMKSLTPPIADVQPADSQSSIQATPESNIGKSPERIGVVINQTVQPSLSASKPVAQTTPFSSVPTSMITSTPVSSNLAPSRINILNSTIITPPHVASSIPQRIVLPNQVKSSPVKISPTKAAIKSTPIKPMPNKNSKSNTRKNRSQNAIGADDINLDFDSPYSPGSSDYEDLFEPPSENIVKSSKSTSKNNTKSSQKHQSTFDALFGSPNFHKNKNKNDKFKFGKKSITPTKTKTVGVKLDEDNLKILDDLPNSAVEMQVKDKFLKKLNRQERVVEEVKLVLKPHYNKKRISKEEYKDILRRSVPKICHNKSGEINPTKIKNLIEAYVKKIRHSKKVTSSSSVNPQKV</sequence>
<feature type="compositionally biased region" description="Pro residues" evidence="5">
    <location>
        <begin position="1548"/>
        <end position="1560"/>
    </location>
</feature>
<feature type="region of interest" description="Disordered" evidence="5">
    <location>
        <begin position="1542"/>
        <end position="1597"/>
    </location>
</feature>
<dbReference type="PROSITE" id="PS50089">
    <property type="entry name" value="ZF_RING_2"/>
    <property type="match status" value="1"/>
</dbReference>
<evidence type="ECO:0000256" key="4">
    <source>
        <dbReference type="PROSITE-ProRule" id="PRU00175"/>
    </source>
</evidence>
<feature type="compositionally biased region" description="Basic residues" evidence="5">
    <location>
        <begin position="1182"/>
        <end position="1286"/>
    </location>
</feature>
<feature type="compositionally biased region" description="Basic and acidic residues" evidence="5">
    <location>
        <begin position="1002"/>
        <end position="1014"/>
    </location>
</feature>
<feature type="region of interest" description="Disordered" evidence="5">
    <location>
        <begin position="546"/>
        <end position="687"/>
    </location>
</feature>
<feature type="compositionally biased region" description="Polar residues" evidence="5">
    <location>
        <begin position="1631"/>
        <end position="1646"/>
    </location>
</feature>
<dbReference type="Pfam" id="PF13639">
    <property type="entry name" value="zf-RING_2"/>
    <property type="match status" value="1"/>
</dbReference>
<gene>
    <name evidence="8" type="ORF">NQ314_006634</name>
</gene>
<dbReference type="InterPro" id="IPR013083">
    <property type="entry name" value="Znf_RING/FYVE/PHD"/>
</dbReference>
<dbReference type="InterPro" id="IPR047157">
    <property type="entry name" value="PHRF1/Atg35"/>
</dbReference>
<dbReference type="CDD" id="cd15536">
    <property type="entry name" value="PHD_PHRF1"/>
    <property type="match status" value="1"/>
</dbReference>
<feature type="compositionally biased region" description="Low complexity" evidence="5">
    <location>
        <begin position="1798"/>
        <end position="1815"/>
    </location>
</feature>
<feature type="compositionally biased region" description="Basic and acidic residues" evidence="5">
    <location>
        <begin position="984"/>
        <end position="994"/>
    </location>
</feature>
<name>A0AAV8YYL9_9CUCU</name>
<organism evidence="8 9">
    <name type="scientific">Rhamnusium bicolor</name>
    <dbReference type="NCBI Taxonomy" id="1586634"/>
    <lineage>
        <taxon>Eukaryota</taxon>
        <taxon>Metazoa</taxon>
        <taxon>Ecdysozoa</taxon>
        <taxon>Arthropoda</taxon>
        <taxon>Hexapoda</taxon>
        <taxon>Insecta</taxon>
        <taxon>Pterygota</taxon>
        <taxon>Neoptera</taxon>
        <taxon>Endopterygota</taxon>
        <taxon>Coleoptera</taxon>
        <taxon>Polyphaga</taxon>
        <taxon>Cucujiformia</taxon>
        <taxon>Chrysomeloidea</taxon>
        <taxon>Cerambycidae</taxon>
        <taxon>Lepturinae</taxon>
        <taxon>Rhagiini</taxon>
        <taxon>Rhamnusium</taxon>
    </lineage>
</organism>
<dbReference type="InterPro" id="IPR011011">
    <property type="entry name" value="Znf_FYVE_PHD"/>
</dbReference>
<dbReference type="Pfam" id="PF00628">
    <property type="entry name" value="PHD"/>
    <property type="match status" value="1"/>
</dbReference>
<dbReference type="CDD" id="cd16635">
    <property type="entry name" value="mRING-HC-C3HC3D_PHRF1"/>
    <property type="match status" value="1"/>
</dbReference>
<feature type="compositionally biased region" description="Polar residues" evidence="5">
    <location>
        <begin position="760"/>
        <end position="770"/>
    </location>
</feature>
<dbReference type="PROSITE" id="PS50016">
    <property type="entry name" value="ZF_PHD_2"/>
    <property type="match status" value="1"/>
</dbReference>
<feature type="region of interest" description="Disordered" evidence="5">
    <location>
        <begin position="1616"/>
        <end position="1650"/>
    </location>
</feature>
<dbReference type="GO" id="GO:0008270">
    <property type="term" value="F:zinc ion binding"/>
    <property type="evidence" value="ECO:0007669"/>
    <property type="project" value="UniProtKB-KW"/>
</dbReference>
<evidence type="ECO:0000259" key="6">
    <source>
        <dbReference type="PROSITE" id="PS50016"/>
    </source>
</evidence>
<dbReference type="PROSITE" id="PS00518">
    <property type="entry name" value="ZF_RING_1"/>
    <property type="match status" value="1"/>
</dbReference>
<protein>
    <recommendedName>
        <fullName evidence="10">PHD and RING finger domain-containing protein 1</fullName>
    </recommendedName>
</protein>
<dbReference type="SUPFAM" id="SSF57850">
    <property type="entry name" value="RING/U-box"/>
    <property type="match status" value="1"/>
</dbReference>
<evidence type="ECO:0000256" key="5">
    <source>
        <dbReference type="SAM" id="MobiDB-lite"/>
    </source>
</evidence>
<feature type="compositionally biased region" description="Basic and acidic residues" evidence="5">
    <location>
        <begin position="856"/>
        <end position="868"/>
    </location>
</feature>
<dbReference type="InterPro" id="IPR019787">
    <property type="entry name" value="Znf_PHD-finger"/>
</dbReference>
<feature type="compositionally biased region" description="Polar residues" evidence="5">
    <location>
        <begin position="57"/>
        <end position="68"/>
    </location>
</feature>
<feature type="compositionally biased region" description="Basic residues" evidence="5">
    <location>
        <begin position="1334"/>
        <end position="1345"/>
    </location>
</feature>
<feature type="compositionally biased region" description="Acidic residues" evidence="5">
    <location>
        <begin position="677"/>
        <end position="687"/>
    </location>
</feature>
<feature type="compositionally biased region" description="Low complexity" evidence="5">
    <location>
        <begin position="26"/>
        <end position="42"/>
    </location>
</feature>
<feature type="compositionally biased region" description="Basic and acidic residues" evidence="5">
    <location>
        <begin position="1131"/>
        <end position="1148"/>
    </location>
</feature>
<accession>A0AAV8YYL9</accession>
<dbReference type="Gene3D" id="2.30.30.1150">
    <property type="match status" value="1"/>
</dbReference>
<evidence type="ECO:0000313" key="8">
    <source>
        <dbReference type="EMBL" id="KAJ8956760.1"/>
    </source>
</evidence>
<comment type="caution">
    <text evidence="8">The sequence shown here is derived from an EMBL/GenBank/DDBJ whole genome shotgun (WGS) entry which is preliminary data.</text>
</comment>
<feature type="region of interest" description="Disordered" evidence="5">
    <location>
        <begin position="744"/>
        <end position="770"/>
    </location>
</feature>
<feature type="compositionally biased region" description="Low complexity" evidence="5">
    <location>
        <begin position="587"/>
        <end position="597"/>
    </location>
</feature>
<feature type="compositionally biased region" description="Basic and acidic residues" evidence="5">
    <location>
        <begin position="1037"/>
        <end position="1108"/>
    </location>
</feature>
<reference evidence="8" key="1">
    <citation type="journal article" date="2023" name="Insect Mol. Biol.">
        <title>Genome sequencing provides insights into the evolution of gene families encoding plant cell wall-degrading enzymes in longhorned beetles.</title>
        <authorList>
            <person name="Shin N.R."/>
            <person name="Okamura Y."/>
            <person name="Kirsch R."/>
            <person name="Pauchet Y."/>
        </authorList>
    </citation>
    <scope>NUCLEOTIDE SEQUENCE</scope>
    <source>
        <strain evidence="8">RBIC_L_NR</strain>
    </source>
</reference>
<feature type="region of interest" description="Disordered" evidence="5">
    <location>
        <begin position="856"/>
        <end position="903"/>
    </location>
</feature>
<dbReference type="PROSITE" id="PS01359">
    <property type="entry name" value="ZF_PHD_1"/>
    <property type="match status" value="1"/>
</dbReference>
<feature type="region of interest" description="Disordered" evidence="5">
    <location>
        <begin position="1"/>
        <end position="156"/>
    </location>
</feature>
<keyword evidence="9" id="KW-1185">Reference proteome</keyword>
<feature type="region of interest" description="Disordered" evidence="5">
    <location>
        <begin position="1398"/>
        <end position="1425"/>
    </location>
</feature>
<evidence type="ECO:0000313" key="9">
    <source>
        <dbReference type="Proteomes" id="UP001162156"/>
    </source>
</evidence>
<feature type="compositionally biased region" description="Polar residues" evidence="5">
    <location>
        <begin position="1572"/>
        <end position="1584"/>
    </location>
</feature>
<feature type="compositionally biased region" description="Polar residues" evidence="5">
    <location>
        <begin position="574"/>
        <end position="586"/>
    </location>
</feature>
<feature type="compositionally biased region" description="Basic and acidic residues" evidence="5">
    <location>
        <begin position="1398"/>
        <end position="1414"/>
    </location>
</feature>
<dbReference type="PANTHER" id="PTHR12618:SF20">
    <property type="entry name" value="PHD AND RING FINGER DOMAIN-CONTAINING PROTEIN 1"/>
    <property type="match status" value="1"/>
</dbReference>
<feature type="compositionally biased region" description="Polar residues" evidence="5">
    <location>
        <begin position="606"/>
        <end position="621"/>
    </location>
</feature>
<keyword evidence="2 4" id="KW-0863">Zinc-finger</keyword>
<feature type="compositionally biased region" description="Polar residues" evidence="5">
    <location>
        <begin position="1316"/>
        <end position="1330"/>
    </location>
</feature>
<dbReference type="SMART" id="SM00184">
    <property type="entry name" value="RING"/>
    <property type="match status" value="2"/>
</dbReference>
<evidence type="ECO:0008006" key="10">
    <source>
        <dbReference type="Google" id="ProtNLM"/>
    </source>
</evidence>
<feature type="region of interest" description="Disordered" evidence="5">
    <location>
        <begin position="964"/>
        <end position="1383"/>
    </location>
</feature>
<feature type="region of interest" description="Disordered" evidence="5">
    <location>
        <begin position="1727"/>
        <end position="1841"/>
    </location>
</feature>
<dbReference type="InterPro" id="IPR001965">
    <property type="entry name" value="Znf_PHD"/>
</dbReference>
<feature type="compositionally biased region" description="Low complexity" evidence="5">
    <location>
        <begin position="1170"/>
        <end position="1181"/>
    </location>
</feature>
<feature type="compositionally biased region" description="Acidic residues" evidence="5">
    <location>
        <begin position="971"/>
        <end position="983"/>
    </location>
</feature>
<dbReference type="PANTHER" id="PTHR12618">
    <property type="entry name" value="PHD AND RING FINGER DOMAIN-CONTAINING PROTEIN 1"/>
    <property type="match status" value="1"/>
</dbReference>
<feature type="domain" description="PHD-type" evidence="6">
    <location>
        <begin position="237"/>
        <end position="287"/>
    </location>
</feature>
<evidence type="ECO:0000259" key="7">
    <source>
        <dbReference type="PROSITE" id="PS50089"/>
    </source>
</evidence>
<dbReference type="Proteomes" id="UP001162156">
    <property type="component" value="Unassembled WGS sequence"/>
</dbReference>
<proteinExistence type="predicted"/>
<evidence type="ECO:0000256" key="2">
    <source>
        <dbReference type="ARBA" id="ARBA00022771"/>
    </source>
</evidence>